<keyword evidence="3" id="KW-1185">Reference proteome</keyword>
<accession>U6LNX4</accession>
<feature type="compositionally biased region" description="Low complexity" evidence="1">
    <location>
        <begin position="88"/>
        <end position="98"/>
    </location>
</feature>
<protein>
    <submittedName>
        <fullName evidence="2">Uncharacterized protein</fullName>
    </submittedName>
</protein>
<dbReference type="AlphaFoldDB" id="U6LNX4"/>
<feature type="compositionally biased region" description="Pro residues" evidence="1">
    <location>
        <begin position="8"/>
        <end position="21"/>
    </location>
</feature>
<reference evidence="2" key="1">
    <citation type="submission" date="2013-10" db="EMBL/GenBank/DDBJ databases">
        <title>Genomic analysis of the causative agents of coccidiosis in chickens.</title>
        <authorList>
            <person name="Reid A.J."/>
            <person name="Blake D."/>
            <person name="Billington K."/>
            <person name="Browne H."/>
            <person name="Dunn M."/>
            <person name="Hung S."/>
            <person name="Kawahara F."/>
            <person name="Miranda-Saavedra D."/>
            <person name="Mourier T."/>
            <person name="Nagra H."/>
            <person name="Otto T.D."/>
            <person name="Rawlings N."/>
            <person name="Sanchez A."/>
            <person name="Sanders M."/>
            <person name="Subramaniam C."/>
            <person name="Tay Y."/>
            <person name="Dear P."/>
            <person name="Doerig C."/>
            <person name="Gruber A."/>
            <person name="Parkinson J."/>
            <person name="Shirley M."/>
            <person name="Wan K.L."/>
            <person name="Berriman M."/>
            <person name="Tomley F."/>
            <person name="Pain A."/>
        </authorList>
    </citation>
    <scope>NUCLEOTIDE SEQUENCE [LARGE SCALE GENOMIC DNA]</scope>
    <source>
        <strain evidence="2">Houghton</strain>
    </source>
</reference>
<feature type="compositionally biased region" description="Pro residues" evidence="1">
    <location>
        <begin position="34"/>
        <end position="49"/>
    </location>
</feature>
<proteinExistence type="predicted"/>
<dbReference type="Proteomes" id="UP000030750">
    <property type="component" value="Unassembled WGS sequence"/>
</dbReference>
<dbReference type="VEuPathDB" id="ToxoDB:EBH_0045220"/>
<organism evidence="2 3">
    <name type="scientific">Eimeria brunetti</name>
    <dbReference type="NCBI Taxonomy" id="51314"/>
    <lineage>
        <taxon>Eukaryota</taxon>
        <taxon>Sar</taxon>
        <taxon>Alveolata</taxon>
        <taxon>Apicomplexa</taxon>
        <taxon>Conoidasida</taxon>
        <taxon>Coccidia</taxon>
        <taxon>Eucoccidiorida</taxon>
        <taxon>Eimeriorina</taxon>
        <taxon>Eimeriidae</taxon>
        <taxon>Eimeria</taxon>
    </lineage>
</organism>
<feature type="compositionally biased region" description="Basic and acidic residues" evidence="1">
    <location>
        <begin position="100"/>
        <end position="116"/>
    </location>
</feature>
<feature type="compositionally biased region" description="Low complexity" evidence="1">
    <location>
        <begin position="66"/>
        <end position="75"/>
    </location>
</feature>
<evidence type="ECO:0000256" key="1">
    <source>
        <dbReference type="SAM" id="MobiDB-lite"/>
    </source>
</evidence>
<dbReference type="EMBL" id="HG713032">
    <property type="protein sequence ID" value="CDJ51866.1"/>
    <property type="molecule type" value="Genomic_DNA"/>
</dbReference>
<sequence length="146" mass="14437">MEAAEAPSAPPPKAMPKPKAPLNPSQTLAKGGPPKGPPKGAPRGPPSPKEAPAAGGPPKGPPAAGGPPKVAPAAPSRGDSREGGKETAAAAAAAAAAAGKGDRGEGKETGDRRQTEEEGTNTKFPNSAIRVLYLRSLDVSEDELTN</sequence>
<feature type="region of interest" description="Disordered" evidence="1">
    <location>
        <begin position="1"/>
        <end position="126"/>
    </location>
</feature>
<evidence type="ECO:0000313" key="2">
    <source>
        <dbReference type="EMBL" id="CDJ51866.1"/>
    </source>
</evidence>
<evidence type="ECO:0000313" key="3">
    <source>
        <dbReference type="Proteomes" id="UP000030750"/>
    </source>
</evidence>
<gene>
    <name evidence="2" type="ORF">EBH_0045220</name>
</gene>
<name>U6LNX4_9EIME</name>
<reference evidence="2" key="2">
    <citation type="submission" date="2013-10" db="EMBL/GenBank/DDBJ databases">
        <authorList>
            <person name="Aslett M."/>
        </authorList>
    </citation>
    <scope>NUCLEOTIDE SEQUENCE [LARGE SCALE GENOMIC DNA]</scope>
    <source>
        <strain evidence="2">Houghton</strain>
    </source>
</reference>